<dbReference type="EMBL" id="JAJAPW010000003">
    <property type="protein sequence ID" value="MCB4798697.1"/>
    <property type="molecule type" value="Genomic_DNA"/>
</dbReference>
<proteinExistence type="predicted"/>
<evidence type="ECO:0000256" key="1">
    <source>
        <dbReference type="SAM" id="Phobius"/>
    </source>
</evidence>
<feature type="transmembrane region" description="Helical" evidence="1">
    <location>
        <begin position="56"/>
        <end position="75"/>
    </location>
</feature>
<organism evidence="3 4">
    <name type="scientific">Neotamlana laminarinivorans</name>
    <dbReference type="NCBI Taxonomy" id="2883124"/>
    <lineage>
        <taxon>Bacteria</taxon>
        <taxon>Pseudomonadati</taxon>
        <taxon>Bacteroidota</taxon>
        <taxon>Flavobacteriia</taxon>
        <taxon>Flavobacteriales</taxon>
        <taxon>Flavobacteriaceae</taxon>
        <taxon>Neotamlana</taxon>
    </lineage>
</organism>
<dbReference type="Pfam" id="PF14317">
    <property type="entry name" value="YcxB"/>
    <property type="match status" value="1"/>
</dbReference>
<dbReference type="RefSeq" id="WP_226542917.1">
    <property type="nucleotide sequence ID" value="NZ_JAJAPW010000003.1"/>
</dbReference>
<protein>
    <submittedName>
        <fullName evidence="3">YcxB family protein</fullName>
    </submittedName>
</protein>
<feature type="transmembrane region" description="Helical" evidence="1">
    <location>
        <begin position="33"/>
        <end position="50"/>
    </location>
</feature>
<feature type="domain" description="YcxB-like C-terminal" evidence="2">
    <location>
        <begin position="104"/>
        <end position="155"/>
    </location>
</feature>
<keyword evidence="4" id="KW-1185">Reference proteome</keyword>
<keyword evidence="1" id="KW-0472">Membrane</keyword>
<evidence type="ECO:0000313" key="4">
    <source>
        <dbReference type="Proteomes" id="UP001139199"/>
    </source>
</evidence>
<accession>A0A9X1I1V8</accession>
<reference evidence="3" key="1">
    <citation type="submission" date="2021-10" db="EMBL/GenBank/DDBJ databases">
        <title>Tamlana sargassums sp. nov., and Tamlana laminarinivorans sp. nov., two new bacteria isolated from the brown alga.</title>
        <authorList>
            <person name="Li J."/>
        </authorList>
    </citation>
    <scope>NUCLEOTIDE SEQUENCE</scope>
    <source>
        <strain evidence="3">PT2-4</strain>
    </source>
</reference>
<sequence>MKINYILTNFDFLEYQLYTSSKSQLIKKKRKRAKYFVFIVYILIGLYFAYINKNNIVGGIIGFFGLLWFVFYPKYSKWNFKRHFKKQINENYKNRVEKPLQMELTKDFIYVKSSTSESKISSTELKQLIETENHFFLKLITDLSFIIPKNAVENNIEFKKRVTEIGAEYVNELNWTWK</sequence>
<gene>
    <name evidence="3" type="ORF">LG649_07565</name>
</gene>
<dbReference type="AlphaFoldDB" id="A0A9X1I1V8"/>
<evidence type="ECO:0000259" key="2">
    <source>
        <dbReference type="Pfam" id="PF14317"/>
    </source>
</evidence>
<dbReference type="InterPro" id="IPR025588">
    <property type="entry name" value="YcxB-like_C"/>
</dbReference>
<evidence type="ECO:0000313" key="3">
    <source>
        <dbReference type="EMBL" id="MCB4798697.1"/>
    </source>
</evidence>
<comment type="caution">
    <text evidence="3">The sequence shown here is derived from an EMBL/GenBank/DDBJ whole genome shotgun (WGS) entry which is preliminary data.</text>
</comment>
<keyword evidence="1" id="KW-0812">Transmembrane</keyword>
<dbReference type="Proteomes" id="UP001139199">
    <property type="component" value="Unassembled WGS sequence"/>
</dbReference>
<keyword evidence="1" id="KW-1133">Transmembrane helix</keyword>
<name>A0A9X1I1V8_9FLAO</name>